<protein>
    <submittedName>
        <fullName evidence="2">Membrane-bound ClpP family serine protease</fullName>
    </submittedName>
</protein>
<keyword evidence="1" id="KW-0812">Transmembrane</keyword>
<dbReference type="EMBL" id="JACHHG010000001">
    <property type="protein sequence ID" value="MBB6096920.1"/>
    <property type="molecule type" value="Genomic_DNA"/>
</dbReference>
<feature type="transmembrane region" description="Helical" evidence="1">
    <location>
        <begin position="31"/>
        <end position="49"/>
    </location>
</feature>
<keyword evidence="2" id="KW-0645">Protease</keyword>
<dbReference type="RefSeq" id="WP_183983818.1">
    <property type="nucleotide sequence ID" value="NZ_JACHHG010000001.1"/>
</dbReference>
<keyword evidence="3" id="KW-1185">Reference proteome</keyword>
<evidence type="ECO:0000313" key="3">
    <source>
        <dbReference type="Proteomes" id="UP000569951"/>
    </source>
</evidence>
<dbReference type="Proteomes" id="UP000569951">
    <property type="component" value="Unassembled WGS sequence"/>
</dbReference>
<dbReference type="AlphaFoldDB" id="A0A841HXJ2"/>
<feature type="transmembrane region" description="Helical" evidence="1">
    <location>
        <begin position="9"/>
        <end position="25"/>
    </location>
</feature>
<evidence type="ECO:0000256" key="1">
    <source>
        <dbReference type="SAM" id="Phobius"/>
    </source>
</evidence>
<proteinExistence type="predicted"/>
<dbReference type="GO" id="GO:0006508">
    <property type="term" value="P:proteolysis"/>
    <property type="evidence" value="ECO:0007669"/>
    <property type="project" value="UniProtKB-KW"/>
</dbReference>
<gene>
    <name evidence="2" type="ORF">HNR42_000332</name>
</gene>
<sequence>MFDTRYRTLRLWLGIAVVLIALYGLASGKNIGMGLLLLALGVFNLWLGLKKPKN</sequence>
<comment type="caution">
    <text evidence="2">The sequence shown here is derived from an EMBL/GenBank/DDBJ whole genome shotgun (WGS) entry which is preliminary data.</text>
</comment>
<reference evidence="2 3" key="1">
    <citation type="submission" date="2020-08" db="EMBL/GenBank/DDBJ databases">
        <title>Genomic Encyclopedia of Type Strains, Phase IV (KMG-IV): sequencing the most valuable type-strain genomes for metagenomic binning, comparative biology and taxonomic classification.</title>
        <authorList>
            <person name="Goeker M."/>
        </authorList>
    </citation>
    <scope>NUCLEOTIDE SEQUENCE [LARGE SCALE GENOMIC DNA]</scope>
    <source>
        <strain evidence="2 3">DSM 21458</strain>
    </source>
</reference>
<keyword evidence="2" id="KW-0378">Hydrolase</keyword>
<organism evidence="2 3">
    <name type="scientific">Deinobacterium chartae</name>
    <dbReference type="NCBI Taxonomy" id="521158"/>
    <lineage>
        <taxon>Bacteria</taxon>
        <taxon>Thermotogati</taxon>
        <taxon>Deinococcota</taxon>
        <taxon>Deinococci</taxon>
        <taxon>Deinococcales</taxon>
        <taxon>Deinococcaceae</taxon>
        <taxon>Deinobacterium</taxon>
    </lineage>
</organism>
<evidence type="ECO:0000313" key="2">
    <source>
        <dbReference type="EMBL" id="MBB6096920.1"/>
    </source>
</evidence>
<keyword evidence="1" id="KW-1133">Transmembrane helix</keyword>
<keyword evidence="1" id="KW-0472">Membrane</keyword>
<accession>A0A841HXJ2</accession>
<dbReference type="GO" id="GO:0008233">
    <property type="term" value="F:peptidase activity"/>
    <property type="evidence" value="ECO:0007669"/>
    <property type="project" value="UniProtKB-KW"/>
</dbReference>
<name>A0A841HXJ2_9DEIO</name>